<dbReference type="InterPro" id="IPR036732">
    <property type="entry name" value="AFP_Neu5c_C_sf"/>
</dbReference>
<evidence type="ECO:0000256" key="2">
    <source>
        <dbReference type="ARBA" id="ARBA00050599"/>
    </source>
</evidence>
<evidence type="ECO:0000256" key="1">
    <source>
        <dbReference type="ARBA" id="ARBA00022679"/>
    </source>
</evidence>
<keyword evidence="1" id="KW-0808">Transferase</keyword>
<keyword evidence="8" id="KW-1185">Reference proteome</keyword>
<name>A0A9P0DLX5_PHACE</name>
<dbReference type="GO" id="GO:0047444">
    <property type="term" value="F:N-acylneuraminate-9-phosphate synthase activity"/>
    <property type="evidence" value="ECO:0007669"/>
    <property type="project" value="UniProtKB-EC"/>
</dbReference>
<reference evidence="7" key="2">
    <citation type="submission" date="2022-10" db="EMBL/GenBank/DDBJ databases">
        <authorList>
            <consortium name="ENA_rothamsted_submissions"/>
            <consortium name="culmorum"/>
            <person name="King R."/>
        </authorList>
    </citation>
    <scope>NUCLEOTIDE SEQUENCE</scope>
</reference>
<feature type="domain" description="AFP-like" evidence="6">
    <location>
        <begin position="283"/>
        <end position="340"/>
    </location>
</feature>
<dbReference type="InterPro" id="IPR013132">
    <property type="entry name" value="PseI/NeuA/B-like_N"/>
</dbReference>
<dbReference type="CDD" id="cd11615">
    <property type="entry name" value="SAF_NeuB_like"/>
    <property type="match status" value="1"/>
</dbReference>
<dbReference type="InterPro" id="IPR051690">
    <property type="entry name" value="PseI-like"/>
</dbReference>
<organism evidence="7 8">
    <name type="scientific">Phaedon cochleariae</name>
    <name type="common">Mustard beetle</name>
    <dbReference type="NCBI Taxonomy" id="80249"/>
    <lineage>
        <taxon>Eukaryota</taxon>
        <taxon>Metazoa</taxon>
        <taxon>Ecdysozoa</taxon>
        <taxon>Arthropoda</taxon>
        <taxon>Hexapoda</taxon>
        <taxon>Insecta</taxon>
        <taxon>Pterygota</taxon>
        <taxon>Neoptera</taxon>
        <taxon>Endopterygota</taxon>
        <taxon>Coleoptera</taxon>
        <taxon>Polyphaga</taxon>
        <taxon>Cucujiformia</taxon>
        <taxon>Chrysomeloidea</taxon>
        <taxon>Chrysomelidae</taxon>
        <taxon>Chrysomelinae</taxon>
        <taxon>Chrysomelini</taxon>
        <taxon>Phaedon</taxon>
    </lineage>
</organism>
<dbReference type="SMART" id="SM00858">
    <property type="entry name" value="SAF"/>
    <property type="match status" value="1"/>
</dbReference>
<dbReference type="GO" id="GO:0006054">
    <property type="term" value="P:N-acetylneuraminate metabolic process"/>
    <property type="evidence" value="ECO:0007669"/>
    <property type="project" value="UniProtKB-ARBA"/>
</dbReference>
<dbReference type="OrthoDB" id="9928645at2759"/>
<dbReference type="InterPro" id="IPR013785">
    <property type="entry name" value="Aldolase_TIM"/>
</dbReference>
<protein>
    <recommendedName>
        <fullName evidence="4">N-acetylneuraminate-9-phosphate synthase</fullName>
        <ecNumber evidence="3">2.5.1.57</ecNumber>
    </recommendedName>
    <alternativeName>
        <fullName evidence="5">Sialic acid synthase</fullName>
    </alternativeName>
</protein>
<dbReference type="Gene3D" id="3.20.20.70">
    <property type="entry name" value="Aldolase class I"/>
    <property type="match status" value="1"/>
</dbReference>
<evidence type="ECO:0000256" key="5">
    <source>
        <dbReference type="ARBA" id="ARBA00083845"/>
    </source>
</evidence>
<dbReference type="Pfam" id="PF03102">
    <property type="entry name" value="NeuB"/>
    <property type="match status" value="1"/>
</dbReference>
<dbReference type="GO" id="GO:1901137">
    <property type="term" value="P:carbohydrate derivative biosynthetic process"/>
    <property type="evidence" value="ECO:0007669"/>
    <property type="project" value="UniProtKB-ARBA"/>
</dbReference>
<dbReference type="AlphaFoldDB" id="A0A9P0DLX5"/>
<evidence type="ECO:0000313" key="7">
    <source>
        <dbReference type="EMBL" id="CAH1155220.1"/>
    </source>
</evidence>
<dbReference type="EMBL" id="OU896723">
    <property type="protein sequence ID" value="CAH1155220.1"/>
    <property type="molecule type" value="Genomic_DNA"/>
</dbReference>
<dbReference type="GO" id="GO:0016051">
    <property type="term" value="P:carbohydrate biosynthetic process"/>
    <property type="evidence" value="ECO:0007669"/>
    <property type="project" value="InterPro"/>
</dbReference>
<comment type="catalytic activity">
    <reaction evidence="2">
        <text>aldehydo-N-acetyl-D-mannosamine 6-phosphate + phosphoenolpyruvate + H2O = N-acetylneuraminate 9-phosphate + phosphate</text>
        <dbReference type="Rhea" id="RHEA:80835"/>
        <dbReference type="ChEBI" id="CHEBI:15377"/>
        <dbReference type="ChEBI" id="CHEBI:43474"/>
        <dbReference type="ChEBI" id="CHEBI:58557"/>
        <dbReference type="ChEBI" id="CHEBI:58702"/>
        <dbReference type="ChEBI" id="CHEBI:231734"/>
        <dbReference type="EC" id="2.5.1.57"/>
    </reaction>
    <physiologicalReaction direction="left-to-right" evidence="2">
        <dbReference type="Rhea" id="RHEA:80836"/>
    </physiologicalReaction>
</comment>
<dbReference type="Proteomes" id="UP001153737">
    <property type="component" value="Chromosome 17"/>
</dbReference>
<dbReference type="Gene3D" id="3.90.1210.10">
    <property type="entry name" value="Antifreeze-like/N-acetylneuraminic acid synthase C-terminal domain"/>
    <property type="match status" value="1"/>
</dbReference>
<gene>
    <name evidence="7" type="ORF">PHAECO_LOCUS5928</name>
</gene>
<accession>A0A9P0DLX5</accession>
<dbReference type="InterPro" id="IPR006190">
    <property type="entry name" value="SAF_AFP_Neu5Ac"/>
</dbReference>
<dbReference type="InterPro" id="IPR013974">
    <property type="entry name" value="SAF"/>
</dbReference>
<dbReference type="PANTHER" id="PTHR42966:SF1">
    <property type="entry name" value="SIALIC ACID SYNTHASE"/>
    <property type="match status" value="1"/>
</dbReference>
<dbReference type="PROSITE" id="PS50844">
    <property type="entry name" value="AFP_LIKE"/>
    <property type="match status" value="1"/>
</dbReference>
<dbReference type="SUPFAM" id="SSF51569">
    <property type="entry name" value="Aldolase"/>
    <property type="match status" value="1"/>
</dbReference>
<evidence type="ECO:0000313" key="8">
    <source>
        <dbReference type="Proteomes" id="UP001153737"/>
    </source>
</evidence>
<dbReference type="PANTHER" id="PTHR42966">
    <property type="entry name" value="N-ACETYLNEURAMINATE SYNTHASE"/>
    <property type="match status" value="1"/>
</dbReference>
<dbReference type="FunFam" id="3.20.20.70:FF:000144">
    <property type="entry name" value="sialic acid synthase"/>
    <property type="match status" value="1"/>
</dbReference>
<evidence type="ECO:0000256" key="4">
    <source>
        <dbReference type="ARBA" id="ARBA00067780"/>
    </source>
</evidence>
<reference evidence="7" key="1">
    <citation type="submission" date="2022-01" db="EMBL/GenBank/DDBJ databases">
        <authorList>
            <person name="King R."/>
        </authorList>
    </citation>
    <scope>NUCLEOTIDE SEQUENCE</scope>
</reference>
<evidence type="ECO:0000259" key="6">
    <source>
        <dbReference type="PROSITE" id="PS50844"/>
    </source>
</evidence>
<sequence length="340" mass="38031">MWSTSQRTFIIAEIGQNHQGDLDIAKQLIKTAKDCGADCAKFQKTSLRDKFTESALNKPYVSANAFGTTYGEHKSALEFTEEEFKLLQEYANTMGILFTASAMDPISLDFLIRIKVPFVKIGSGDANNFLLLEKAAKTNIPLIISTGMQTMEKVRDIYQTVSKYHKNFALLHCVSSYPTPFEDINLNVINLYKKEFPDITIGYSGHELGIHISTAAVALGCKIIERHITLDKKQKGTDHKCSLDPKEFKKLVEDIRTLEKAMGEPVKILRESEKPCYEKLGKSLVYARPLHKGHTLELSDFHVKVSVPKGIDGSDMMKVVGKKLVGNVRENEPVLAGDFI</sequence>
<dbReference type="SUPFAM" id="SSF51269">
    <property type="entry name" value="AFP III-like domain"/>
    <property type="match status" value="1"/>
</dbReference>
<dbReference type="InterPro" id="IPR057736">
    <property type="entry name" value="SAF_PseI/NeuA/NeuB"/>
</dbReference>
<proteinExistence type="predicted"/>
<dbReference type="Pfam" id="PF08666">
    <property type="entry name" value="SAF"/>
    <property type="match status" value="1"/>
</dbReference>
<evidence type="ECO:0000256" key="3">
    <source>
        <dbReference type="ARBA" id="ARBA00066534"/>
    </source>
</evidence>
<dbReference type="EC" id="2.5.1.57" evidence="3"/>